<dbReference type="Gene3D" id="3.40.50.20">
    <property type="match status" value="1"/>
</dbReference>
<dbReference type="SUPFAM" id="SSF51161">
    <property type="entry name" value="Trimeric LpxA-like enzymes"/>
    <property type="match status" value="1"/>
</dbReference>
<dbReference type="InterPro" id="IPR011004">
    <property type="entry name" value="Trimer_LpxA-like_sf"/>
</dbReference>
<name>A0ABT8I2L4_9BACL</name>
<keyword evidence="3" id="KW-1185">Reference proteome</keyword>
<reference evidence="2" key="1">
    <citation type="submission" date="2023-07" db="EMBL/GenBank/DDBJ databases">
        <title>Fictibacillus sp. isolated from freshwater pond.</title>
        <authorList>
            <person name="Kirdat K."/>
            <person name="Bhat A."/>
            <person name="Mourya A."/>
            <person name="Yadav A."/>
        </authorList>
    </citation>
    <scope>NUCLEOTIDE SEQUENCE</scope>
    <source>
        <strain evidence="2">NE201</strain>
    </source>
</reference>
<evidence type="ECO:0000313" key="3">
    <source>
        <dbReference type="Proteomes" id="UP001172721"/>
    </source>
</evidence>
<organism evidence="2 3">
    <name type="scientific">Fictibacillus fluitans</name>
    <dbReference type="NCBI Taxonomy" id="3058422"/>
    <lineage>
        <taxon>Bacteria</taxon>
        <taxon>Bacillati</taxon>
        <taxon>Bacillota</taxon>
        <taxon>Bacilli</taxon>
        <taxon>Bacillales</taxon>
        <taxon>Fictibacillaceae</taxon>
        <taxon>Fictibacillus</taxon>
    </lineage>
</organism>
<dbReference type="Pfam" id="PF00132">
    <property type="entry name" value="Hexapep"/>
    <property type="match status" value="1"/>
</dbReference>
<dbReference type="Pfam" id="PF17836">
    <property type="entry name" value="PglD_N"/>
    <property type="match status" value="1"/>
</dbReference>
<protein>
    <submittedName>
        <fullName evidence="2">Acetyltransferase</fullName>
    </submittedName>
</protein>
<dbReference type="InterPro" id="IPR050179">
    <property type="entry name" value="Trans_hexapeptide_repeat"/>
</dbReference>
<accession>A0ABT8I2L4</accession>
<comment type="caution">
    <text evidence="2">The sequence shown here is derived from an EMBL/GenBank/DDBJ whole genome shotgun (WGS) entry which is preliminary data.</text>
</comment>
<dbReference type="CDD" id="cd03360">
    <property type="entry name" value="LbH_AT_putative"/>
    <property type="match status" value="1"/>
</dbReference>
<dbReference type="PANTHER" id="PTHR43300">
    <property type="entry name" value="ACETYLTRANSFERASE"/>
    <property type="match status" value="1"/>
</dbReference>
<proteinExistence type="predicted"/>
<dbReference type="InterPro" id="IPR041561">
    <property type="entry name" value="PglD_N"/>
</dbReference>
<dbReference type="InterPro" id="IPR001451">
    <property type="entry name" value="Hexapep"/>
</dbReference>
<evidence type="ECO:0000313" key="2">
    <source>
        <dbReference type="EMBL" id="MDN4526727.1"/>
    </source>
</evidence>
<dbReference type="RefSeq" id="WP_301167748.1">
    <property type="nucleotide sequence ID" value="NZ_JAUHTR010000014.1"/>
</dbReference>
<evidence type="ECO:0000259" key="1">
    <source>
        <dbReference type="Pfam" id="PF17836"/>
    </source>
</evidence>
<dbReference type="EMBL" id="JAUHTR010000014">
    <property type="protein sequence ID" value="MDN4526727.1"/>
    <property type="molecule type" value="Genomic_DNA"/>
</dbReference>
<gene>
    <name evidence="2" type="ORF">QYB97_19760</name>
</gene>
<dbReference type="Proteomes" id="UP001172721">
    <property type="component" value="Unassembled WGS sequence"/>
</dbReference>
<dbReference type="InterPro" id="IPR020019">
    <property type="entry name" value="AcTrfase_PglD-like"/>
</dbReference>
<sequence length="212" mass="22413">MNIVIVGHGGHSKVIKDIILSQDGNVLAGYLDDKFTRTFIKEDVFYGPLTAIKQVQEHYGAVKFVIGIGNNEVRKKIGMKLNLHCEDYITVIHQSAIISPSALIGNGTVVMANSVIQADACVGRHSIINTNAVIEHDNQIGDFVHVSPSATLTGGVILQDGVHVGAGATVIPRKRIGSWSVVGAGSVVIHDIPPSSTAIGVPAKVKQKIEGV</sequence>
<dbReference type="PANTHER" id="PTHR43300:SF7">
    <property type="entry name" value="UDP-N-ACETYLBACILLOSAMINE N-ACETYLTRANSFERASE"/>
    <property type="match status" value="1"/>
</dbReference>
<dbReference type="Gene3D" id="2.160.10.10">
    <property type="entry name" value="Hexapeptide repeat proteins"/>
    <property type="match status" value="1"/>
</dbReference>
<dbReference type="NCBIfam" id="TIGR03570">
    <property type="entry name" value="NeuD_NnaD"/>
    <property type="match status" value="1"/>
</dbReference>
<feature type="domain" description="PglD N-terminal" evidence="1">
    <location>
        <begin position="2"/>
        <end position="80"/>
    </location>
</feature>